<keyword evidence="3 10" id="KW-0662">Pyridine nucleotide biosynthesis</keyword>
<evidence type="ECO:0000313" key="13">
    <source>
        <dbReference type="Proteomes" id="UP000219922"/>
    </source>
</evidence>
<evidence type="ECO:0000256" key="2">
    <source>
        <dbReference type="ARBA" id="ARBA00005019"/>
    </source>
</evidence>
<keyword evidence="4 10" id="KW-0808">Transferase</keyword>
<dbReference type="GO" id="GO:0005524">
    <property type="term" value="F:ATP binding"/>
    <property type="evidence" value="ECO:0007669"/>
    <property type="project" value="UniProtKB-KW"/>
</dbReference>
<sequence length="235" mass="27488">MSISKEKLMEYFQELNPGKNVTKLFEEGVRIGFYGSSFDPITNVHLWTASTVAHRKKLDFIIFLPSIGRARRDKTLQTQDIHREQMVKLAIAKNEKFILDTYEMNVRPEKQFTYFTMEHFKEVFPNAELFFIMGADLLVDIADGKWTMDKDLIANNQFIIMARNGIDMLQTISRSPMLRNHDDGRFQLLDKGLAMEISSTYIREEFARGGEPQYLLPDSCYDYIKEKGLYKEIIR</sequence>
<dbReference type="NCBIfam" id="TIGR00482">
    <property type="entry name" value="nicotinate (nicotinamide) nucleotide adenylyltransferase"/>
    <property type="match status" value="1"/>
</dbReference>
<evidence type="ECO:0000256" key="8">
    <source>
        <dbReference type="ARBA" id="ARBA00023027"/>
    </source>
</evidence>
<gene>
    <name evidence="10 12" type="primary">nadD</name>
    <name evidence="12" type="ORF">CON36_31070</name>
</gene>
<evidence type="ECO:0000313" key="12">
    <source>
        <dbReference type="EMBL" id="PDZ94952.1"/>
    </source>
</evidence>
<dbReference type="Gene3D" id="3.40.50.620">
    <property type="entry name" value="HUPs"/>
    <property type="match status" value="1"/>
</dbReference>
<keyword evidence="5 10" id="KW-0548">Nucleotidyltransferase</keyword>
<comment type="caution">
    <text evidence="12">The sequence shown here is derived from an EMBL/GenBank/DDBJ whole genome shotgun (WGS) entry which is preliminary data.</text>
</comment>
<dbReference type="PANTHER" id="PTHR39321:SF3">
    <property type="entry name" value="PHOSPHOPANTETHEINE ADENYLYLTRANSFERASE"/>
    <property type="match status" value="1"/>
</dbReference>
<feature type="domain" description="Cytidyltransferase-like" evidence="11">
    <location>
        <begin position="33"/>
        <end position="204"/>
    </location>
</feature>
<dbReference type="SUPFAM" id="SSF52374">
    <property type="entry name" value="Nucleotidylyl transferase"/>
    <property type="match status" value="1"/>
</dbReference>
<name>A0A9X6XVL7_BACCE</name>
<evidence type="ECO:0000256" key="9">
    <source>
        <dbReference type="ARBA" id="ARBA00048721"/>
    </source>
</evidence>
<dbReference type="Pfam" id="PF01467">
    <property type="entry name" value="CTP_transf_like"/>
    <property type="match status" value="1"/>
</dbReference>
<comment type="pathway">
    <text evidence="2 10">Cofactor biosynthesis; NAD(+) biosynthesis; deamido-NAD(+) from nicotinate D-ribonucleotide: step 1/1.</text>
</comment>
<evidence type="ECO:0000256" key="3">
    <source>
        <dbReference type="ARBA" id="ARBA00022642"/>
    </source>
</evidence>
<dbReference type="CDD" id="cd02165">
    <property type="entry name" value="NMNAT"/>
    <property type="match status" value="1"/>
</dbReference>
<keyword evidence="7 10" id="KW-0067">ATP-binding</keyword>
<evidence type="ECO:0000256" key="10">
    <source>
        <dbReference type="HAMAP-Rule" id="MF_00244"/>
    </source>
</evidence>
<dbReference type="AlphaFoldDB" id="A0A9X6XVL7"/>
<evidence type="ECO:0000256" key="1">
    <source>
        <dbReference type="ARBA" id="ARBA00002324"/>
    </source>
</evidence>
<organism evidence="12 13">
    <name type="scientific">Bacillus cereus</name>
    <dbReference type="NCBI Taxonomy" id="1396"/>
    <lineage>
        <taxon>Bacteria</taxon>
        <taxon>Bacillati</taxon>
        <taxon>Bacillota</taxon>
        <taxon>Bacilli</taxon>
        <taxon>Bacillales</taxon>
        <taxon>Bacillaceae</taxon>
        <taxon>Bacillus</taxon>
        <taxon>Bacillus cereus group</taxon>
    </lineage>
</organism>
<dbReference type="EC" id="2.7.7.18" evidence="10"/>
<dbReference type="RefSeq" id="WP_098006390.1">
    <property type="nucleotide sequence ID" value="NZ_NUJB01000047.1"/>
</dbReference>
<evidence type="ECO:0000256" key="5">
    <source>
        <dbReference type="ARBA" id="ARBA00022695"/>
    </source>
</evidence>
<dbReference type="InterPro" id="IPR014729">
    <property type="entry name" value="Rossmann-like_a/b/a_fold"/>
</dbReference>
<reference evidence="12 13" key="1">
    <citation type="submission" date="2017-09" db="EMBL/GenBank/DDBJ databases">
        <title>Large-scale bioinformatics analysis of Bacillus genomes uncovers conserved roles of natural products in bacterial physiology.</title>
        <authorList>
            <consortium name="Agbiome Team Llc"/>
            <person name="Bleich R.M."/>
            <person name="Grubbs K.J."/>
            <person name="Santa Maria K.C."/>
            <person name="Allen S.E."/>
            <person name="Farag S."/>
            <person name="Shank E.A."/>
            <person name="Bowers A."/>
        </authorList>
    </citation>
    <scope>NUCLEOTIDE SEQUENCE [LARGE SCALE GENOMIC DNA]</scope>
    <source>
        <strain evidence="12 13">AFS092789</strain>
    </source>
</reference>
<dbReference type="GO" id="GO:0004515">
    <property type="term" value="F:nicotinate-nucleotide adenylyltransferase activity"/>
    <property type="evidence" value="ECO:0007669"/>
    <property type="project" value="UniProtKB-UniRule"/>
</dbReference>
<keyword evidence="8 10" id="KW-0520">NAD</keyword>
<evidence type="ECO:0000256" key="6">
    <source>
        <dbReference type="ARBA" id="ARBA00022741"/>
    </source>
</evidence>
<dbReference type="HAMAP" id="MF_00244">
    <property type="entry name" value="NaMN_adenylyltr"/>
    <property type="match status" value="1"/>
</dbReference>
<dbReference type="InterPro" id="IPR004821">
    <property type="entry name" value="Cyt_trans-like"/>
</dbReference>
<keyword evidence="6 10" id="KW-0547">Nucleotide-binding</keyword>
<evidence type="ECO:0000256" key="7">
    <source>
        <dbReference type="ARBA" id="ARBA00022840"/>
    </source>
</evidence>
<dbReference type="InterPro" id="IPR005248">
    <property type="entry name" value="NadD/NMNAT"/>
</dbReference>
<comment type="similarity">
    <text evidence="10">Belongs to the NadD family.</text>
</comment>
<dbReference type="EMBL" id="NVMX01000087">
    <property type="protein sequence ID" value="PDZ94952.1"/>
    <property type="molecule type" value="Genomic_DNA"/>
</dbReference>
<evidence type="ECO:0000256" key="4">
    <source>
        <dbReference type="ARBA" id="ARBA00022679"/>
    </source>
</evidence>
<dbReference type="PANTHER" id="PTHR39321">
    <property type="entry name" value="NICOTINATE-NUCLEOTIDE ADENYLYLTRANSFERASE-RELATED"/>
    <property type="match status" value="1"/>
</dbReference>
<comment type="function">
    <text evidence="1 10">Catalyzes the reversible adenylation of nicotinate mononucleotide (NaMN) to nicotinic acid adenine dinucleotide (NaAD).</text>
</comment>
<evidence type="ECO:0000259" key="11">
    <source>
        <dbReference type="Pfam" id="PF01467"/>
    </source>
</evidence>
<comment type="catalytic activity">
    <reaction evidence="9 10">
        <text>nicotinate beta-D-ribonucleotide + ATP + H(+) = deamido-NAD(+) + diphosphate</text>
        <dbReference type="Rhea" id="RHEA:22860"/>
        <dbReference type="ChEBI" id="CHEBI:15378"/>
        <dbReference type="ChEBI" id="CHEBI:30616"/>
        <dbReference type="ChEBI" id="CHEBI:33019"/>
        <dbReference type="ChEBI" id="CHEBI:57502"/>
        <dbReference type="ChEBI" id="CHEBI:58437"/>
        <dbReference type="EC" id="2.7.7.18"/>
    </reaction>
</comment>
<accession>A0A9X6XVL7</accession>
<protein>
    <recommendedName>
        <fullName evidence="10">Probable nicotinate-nucleotide adenylyltransferase</fullName>
        <ecNumber evidence="10">2.7.7.18</ecNumber>
    </recommendedName>
    <alternativeName>
        <fullName evidence="10">Deamido-NAD(+) diphosphorylase</fullName>
    </alternativeName>
    <alternativeName>
        <fullName evidence="10">Deamido-NAD(+) pyrophosphorylase</fullName>
    </alternativeName>
    <alternativeName>
        <fullName evidence="10">Nicotinate mononucleotide adenylyltransferase</fullName>
        <shortName evidence="10">NaMN adenylyltransferase</shortName>
    </alternativeName>
</protein>
<dbReference type="GO" id="GO:0009435">
    <property type="term" value="P:NAD+ biosynthetic process"/>
    <property type="evidence" value="ECO:0007669"/>
    <property type="project" value="UniProtKB-UniRule"/>
</dbReference>
<proteinExistence type="inferred from homology"/>
<dbReference type="Proteomes" id="UP000219922">
    <property type="component" value="Unassembled WGS sequence"/>
</dbReference>